<dbReference type="PANTHER" id="PTHR12599">
    <property type="entry name" value="PTERIN-4-ALPHA-CARBINOLAMINE DEHYDRATASE"/>
    <property type="match status" value="1"/>
</dbReference>
<evidence type="ECO:0000313" key="6">
    <source>
        <dbReference type="Proteomes" id="UP000030355"/>
    </source>
</evidence>
<dbReference type="EC" id="4.2.1.96" evidence="4"/>
<organism evidence="5 6">
    <name type="scientific">Prochlorococcus marinus str. MIT 9201</name>
    <dbReference type="NCBI Taxonomy" id="93057"/>
    <lineage>
        <taxon>Bacteria</taxon>
        <taxon>Bacillati</taxon>
        <taxon>Cyanobacteriota</taxon>
        <taxon>Cyanophyceae</taxon>
        <taxon>Synechococcales</taxon>
        <taxon>Prochlorococcaceae</taxon>
        <taxon>Prochlorococcus</taxon>
    </lineage>
</organism>
<dbReference type="HAMAP" id="MF_00434">
    <property type="entry name" value="Pterin_4_alpha"/>
    <property type="match status" value="1"/>
</dbReference>
<keyword evidence="3 4" id="KW-0456">Lyase</keyword>
<dbReference type="NCBIfam" id="NF002018">
    <property type="entry name" value="PRK00823.1-3"/>
    <property type="match status" value="1"/>
</dbReference>
<dbReference type="AlphaFoldDB" id="A0A0A2A057"/>
<reference evidence="6" key="1">
    <citation type="journal article" date="2014" name="Sci. Data">
        <title>Genomes of diverse isolates of the marine cyanobacterium Prochlorococcus.</title>
        <authorList>
            <person name="Biller S."/>
            <person name="Berube P."/>
            <person name="Thompson J."/>
            <person name="Kelly L."/>
            <person name="Roggensack S."/>
            <person name="Awad L."/>
            <person name="Roache-Johnson K."/>
            <person name="Ding H."/>
            <person name="Giovannoni S.J."/>
            <person name="Moore L.R."/>
            <person name="Chisholm S.W."/>
        </authorList>
    </citation>
    <scope>NUCLEOTIDE SEQUENCE [LARGE SCALE GENOMIC DNA]</scope>
    <source>
        <strain evidence="6">MIT 9201</strain>
    </source>
</reference>
<gene>
    <name evidence="5" type="ORF">EU95_1353</name>
</gene>
<proteinExistence type="inferred from homology"/>
<dbReference type="OrthoDB" id="9794987at2"/>
<evidence type="ECO:0000313" key="5">
    <source>
        <dbReference type="EMBL" id="KGF95262.1"/>
    </source>
</evidence>
<dbReference type="InterPro" id="IPR001533">
    <property type="entry name" value="Pterin_deHydtase"/>
</dbReference>
<dbReference type="CDD" id="cd00914">
    <property type="entry name" value="PCD_DCoH_subfamily_b"/>
    <property type="match status" value="1"/>
</dbReference>
<evidence type="ECO:0000256" key="3">
    <source>
        <dbReference type="ARBA" id="ARBA00023239"/>
    </source>
</evidence>
<accession>A0A0A2A057</accession>
<sequence length="96" mass="11376">MEPYLLRDEELNELVVKIPGWEIKTKQIKREFNFSSFIEAFAFMTKVALICEKYNHHPYWENVYTKVIIKFNTHDLGGITNLDQTLASEINKICHQ</sequence>
<dbReference type="RefSeq" id="WP_032522478.1">
    <property type="nucleotide sequence ID" value="NZ_CP138977.1"/>
</dbReference>
<evidence type="ECO:0000256" key="2">
    <source>
        <dbReference type="ARBA" id="ARBA00006472"/>
    </source>
</evidence>
<dbReference type="PANTHER" id="PTHR12599:SF0">
    <property type="entry name" value="PTERIN-4-ALPHA-CARBINOLAMINE DEHYDRATASE"/>
    <property type="match status" value="1"/>
</dbReference>
<comment type="similarity">
    <text evidence="2 4">Belongs to the pterin-4-alpha-carbinolamine dehydratase family.</text>
</comment>
<dbReference type="GO" id="GO:0006729">
    <property type="term" value="P:tetrahydrobiopterin biosynthetic process"/>
    <property type="evidence" value="ECO:0007669"/>
    <property type="project" value="InterPro"/>
</dbReference>
<evidence type="ECO:0000256" key="1">
    <source>
        <dbReference type="ARBA" id="ARBA00001554"/>
    </source>
</evidence>
<dbReference type="SUPFAM" id="SSF55248">
    <property type="entry name" value="PCD-like"/>
    <property type="match status" value="1"/>
</dbReference>
<name>A0A0A2A057_PROMR</name>
<evidence type="ECO:0000256" key="4">
    <source>
        <dbReference type="HAMAP-Rule" id="MF_00434"/>
    </source>
</evidence>
<comment type="caution">
    <text evidence="5">The sequence shown here is derived from an EMBL/GenBank/DDBJ whole genome shotgun (WGS) entry which is preliminary data.</text>
</comment>
<dbReference type="GO" id="GO:0008124">
    <property type="term" value="F:4-alpha-hydroxytetrahydrobiopterin dehydratase activity"/>
    <property type="evidence" value="ECO:0007669"/>
    <property type="project" value="UniProtKB-UniRule"/>
</dbReference>
<dbReference type="Pfam" id="PF01329">
    <property type="entry name" value="Pterin_4a"/>
    <property type="match status" value="1"/>
</dbReference>
<dbReference type="eggNOG" id="COG2154">
    <property type="taxonomic scope" value="Bacteria"/>
</dbReference>
<dbReference type="EMBL" id="JNAL01000015">
    <property type="protein sequence ID" value="KGF95262.1"/>
    <property type="molecule type" value="Genomic_DNA"/>
</dbReference>
<dbReference type="Gene3D" id="3.30.1360.20">
    <property type="entry name" value="Transcriptional coactivator/pterin dehydratase"/>
    <property type="match status" value="1"/>
</dbReference>
<comment type="catalytic activity">
    <reaction evidence="1 4">
        <text>(4aS,6R)-4a-hydroxy-L-erythro-5,6,7,8-tetrahydrobiopterin = (6R)-L-erythro-6,7-dihydrobiopterin + H2O</text>
        <dbReference type="Rhea" id="RHEA:11920"/>
        <dbReference type="ChEBI" id="CHEBI:15377"/>
        <dbReference type="ChEBI" id="CHEBI:15642"/>
        <dbReference type="ChEBI" id="CHEBI:43120"/>
        <dbReference type="EC" id="4.2.1.96"/>
    </reaction>
</comment>
<protein>
    <recommendedName>
        <fullName evidence="4">Putative pterin-4-alpha-carbinolamine dehydratase</fullName>
        <shortName evidence="4">PHS</shortName>
        <ecNumber evidence="4">4.2.1.96</ecNumber>
    </recommendedName>
    <alternativeName>
        <fullName evidence="4">4-alpha-hydroxy-tetrahydropterin dehydratase</fullName>
    </alternativeName>
    <alternativeName>
        <fullName evidence="4">Pterin carbinolamine dehydratase</fullName>
        <shortName evidence="4">PCD</shortName>
    </alternativeName>
</protein>
<dbReference type="STRING" id="93057.EU95_1353"/>
<dbReference type="Proteomes" id="UP000030355">
    <property type="component" value="Unassembled WGS sequence"/>
</dbReference>
<dbReference type="InterPro" id="IPR036428">
    <property type="entry name" value="PCD_sf"/>
</dbReference>